<dbReference type="Proteomes" id="UP000267469">
    <property type="component" value="Unassembled WGS sequence"/>
</dbReference>
<dbReference type="InterPro" id="IPR025668">
    <property type="entry name" value="Tnp_DDE_dom"/>
</dbReference>
<name>A0A3N0CVG1_SINP1</name>
<dbReference type="PANTHER" id="PTHR33803">
    <property type="entry name" value="IS1478 TRANSPOSASE"/>
    <property type="match status" value="1"/>
</dbReference>
<evidence type="ECO:0000259" key="2">
    <source>
        <dbReference type="Pfam" id="PF13586"/>
    </source>
</evidence>
<proteinExistence type="predicted"/>
<protein>
    <submittedName>
        <fullName evidence="3">Transposase</fullName>
    </submittedName>
</protein>
<dbReference type="AlphaFoldDB" id="A0A3N0CVG1"/>
<dbReference type="Pfam" id="PF13586">
    <property type="entry name" value="DDE_Tnp_1_2"/>
    <property type="match status" value="1"/>
</dbReference>
<evidence type="ECO:0000313" key="3">
    <source>
        <dbReference type="EMBL" id="RNL67457.1"/>
    </source>
</evidence>
<reference evidence="3 4" key="1">
    <citation type="submission" date="2018-10" db="EMBL/GenBank/DDBJ databases">
        <title>Sinomicrobium pectinilyticum sp. nov., a pectinase-producing bacterium isolated from alkaline and saline soil, and emended description of the genus Sinomicrobium.</title>
        <authorList>
            <person name="Cheng B."/>
            <person name="Li C."/>
            <person name="Lai Q."/>
            <person name="Du M."/>
            <person name="Shao Z."/>
            <person name="Xu P."/>
            <person name="Yang C."/>
        </authorList>
    </citation>
    <scope>NUCLEOTIDE SEQUENCE [LARGE SCALE GENOMIC DNA]</scope>
    <source>
        <strain evidence="3 4">5DNS001</strain>
    </source>
</reference>
<dbReference type="PANTHER" id="PTHR33803:SF3">
    <property type="entry name" value="BLL1974 PROTEIN"/>
    <property type="match status" value="1"/>
</dbReference>
<evidence type="ECO:0000259" key="1">
    <source>
        <dbReference type="Pfam" id="PF05598"/>
    </source>
</evidence>
<feature type="domain" description="Transposase InsH N-terminal" evidence="1">
    <location>
        <begin position="45"/>
        <end position="130"/>
    </location>
</feature>
<evidence type="ECO:0000313" key="4">
    <source>
        <dbReference type="Proteomes" id="UP000267469"/>
    </source>
</evidence>
<dbReference type="InterPro" id="IPR008490">
    <property type="entry name" value="Transposase_InsH_N"/>
</dbReference>
<keyword evidence="4" id="KW-1185">Reference proteome</keyword>
<dbReference type="Pfam" id="PF05598">
    <property type="entry name" value="DUF772"/>
    <property type="match status" value="1"/>
</dbReference>
<organism evidence="3 4">
    <name type="scientific">Sinomicrobium pectinilyticum</name>
    <dbReference type="NCBI Taxonomy" id="1084421"/>
    <lineage>
        <taxon>Bacteria</taxon>
        <taxon>Pseudomonadati</taxon>
        <taxon>Bacteroidota</taxon>
        <taxon>Flavobacteriia</taxon>
        <taxon>Flavobacteriales</taxon>
        <taxon>Flavobacteriaceae</taxon>
        <taxon>Sinomicrobium</taxon>
    </lineage>
</organism>
<gene>
    <name evidence="3" type="ORF">ED312_23490</name>
</gene>
<feature type="domain" description="Transposase DDE" evidence="2">
    <location>
        <begin position="360"/>
        <end position="434"/>
    </location>
</feature>
<comment type="caution">
    <text evidence="3">The sequence shown here is derived from an EMBL/GenBank/DDBJ whole genome shotgun (WGS) entry which is preliminary data.</text>
</comment>
<dbReference type="EMBL" id="RJTM01000222">
    <property type="protein sequence ID" value="RNL67457.1"/>
    <property type="molecule type" value="Genomic_DNA"/>
</dbReference>
<sequence length="463" mass="54814">MPKNGVFLFYLPMKLQRISELQHSFSFLSSTEQLAAYRVRFFESDLGKIYQAIPWDDLVKTFGLKESGKGTRFQFSPRGRLALMFLKHHAECSDRKLIEQLNSNIDYQFFCDIYLGMERITNYKIVSQIRCELSRVLEIDAVEKAFYVHWKPYIDEAEKVVMDATCYESEVRYPTNIKLLWEAVEWLYKAIRRLCRVLEVKLPRSKYLKWKKRYIGYSKMRKKTRKKRRSLTRALLRLLDKFLRFEKWLLHTHCIELPKRYYKTLKTLRKIYPQQLHLFTTGEKPNGRIVSIGKDYLRPIVRGKEIKKVEFGAKVNKLQIDGINFIELISFDNFNEGTRLKSSMYKAQSLTRKRLRVLGADAIYATNANRKFVTRHGIKTDFKPKGPKSKHHKQQALLKGQITKERASRLEGSFGKEKEHYHLKKVKAKTRATEILWIFFGIHTANCLEIGRRMARQQCREAA</sequence>
<accession>A0A3N0CVG1</accession>
<dbReference type="OrthoDB" id="1454687at2"/>